<dbReference type="SUPFAM" id="SSF50978">
    <property type="entry name" value="WD40 repeat-like"/>
    <property type="match status" value="1"/>
</dbReference>
<dbReference type="GO" id="GO:0005096">
    <property type="term" value="F:GTPase activator activity"/>
    <property type="evidence" value="ECO:0007669"/>
    <property type="project" value="TreeGrafter"/>
</dbReference>
<dbReference type="GO" id="GO:0019905">
    <property type="term" value="F:syntaxin binding"/>
    <property type="evidence" value="ECO:0007669"/>
    <property type="project" value="TreeGrafter"/>
</dbReference>
<feature type="region of interest" description="Disordered" evidence="10">
    <location>
        <begin position="758"/>
        <end position="876"/>
    </location>
</feature>
<dbReference type="Gene3D" id="1.20.5.110">
    <property type="match status" value="1"/>
</dbReference>
<dbReference type="GO" id="GO:0012505">
    <property type="term" value="C:endomembrane system"/>
    <property type="evidence" value="ECO:0007669"/>
    <property type="project" value="UniProtKB-SubCell"/>
</dbReference>
<keyword evidence="7" id="KW-0853">WD repeat</keyword>
<evidence type="ECO:0000256" key="2">
    <source>
        <dbReference type="ARBA" id="ARBA00004496"/>
    </source>
</evidence>
<feature type="compositionally biased region" description="Basic and acidic residues" evidence="10">
    <location>
        <begin position="838"/>
        <end position="847"/>
    </location>
</feature>
<keyword evidence="14" id="KW-1185">Reference proteome</keyword>
<dbReference type="PRINTS" id="PR00962">
    <property type="entry name" value="LETHAL2GIANT"/>
</dbReference>
<dbReference type="InterPro" id="IPR036322">
    <property type="entry name" value="WD40_repeat_dom_sf"/>
</dbReference>
<dbReference type="EMBL" id="GL380147">
    <property type="protein sequence ID" value="EGT48420.1"/>
    <property type="molecule type" value="Genomic_DNA"/>
</dbReference>
<evidence type="ECO:0000256" key="3">
    <source>
        <dbReference type="ARBA" id="ARBA00008070"/>
    </source>
</evidence>
<keyword evidence="6" id="KW-0597">Phosphoprotein</keyword>
<feature type="region of interest" description="Disordered" evidence="10">
    <location>
        <begin position="693"/>
        <end position="743"/>
    </location>
</feature>
<keyword evidence="9" id="KW-0472">Membrane</keyword>
<dbReference type="PANTHER" id="PTHR10241:SF25">
    <property type="entry name" value="TOMOSYN, ISOFORM C"/>
    <property type="match status" value="1"/>
</dbReference>
<evidence type="ECO:0000256" key="5">
    <source>
        <dbReference type="ARBA" id="ARBA00022490"/>
    </source>
</evidence>
<dbReference type="InParanoid" id="G0P968"/>
<evidence type="ECO:0000259" key="11">
    <source>
        <dbReference type="Pfam" id="PF08366"/>
    </source>
</evidence>
<dbReference type="PANTHER" id="PTHR10241">
    <property type="entry name" value="LETHAL 2 GIANT LARVAE PROTEIN"/>
    <property type="match status" value="1"/>
</dbReference>
<dbReference type="Pfam" id="PF08366">
    <property type="entry name" value="LLGL"/>
    <property type="match status" value="1"/>
</dbReference>
<dbReference type="InterPro" id="IPR000664">
    <property type="entry name" value="Lethal2_giant"/>
</dbReference>
<dbReference type="GO" id="GO:0005886">
    <property type="term" value="C:plasma membrane"/>
    <property type="evidence" value="ECO:0007669"/>
    <property type="project" value="TreeGrafter"/>
</dbReference>
<evidence type="ECO:0000313" key="13">
    <source>
        <dbReference type="EMBL" id="EGT48420.1"/>
    </source>
</evidence>
<dbReference type="HOGENOM" id="CLU_002808_0_0_1"/>
<keyword evidence="4" id="KW-0268">Exocytosis</keyword>
<organism evidence="14">
    <name type="scientific">Caenorhabditis brenneri</name>
    <name type="common">Nematode worm</name>
    <dbReference type="NCBI Taxonomy" id="135651"/>
    <lineage>
        <taxon>Eukaryota</taxon>
        <taxon>Metazoa</taxon>
        <taxon>Ecdysozoa</taxon>
        <taxon>Nematoda</taxon>
        <taxon>Chromadorea</taxon>
        <taxon>Rhabditida</taxon>
        <taxon>Rhabditina</taxon>
        <taxon>Rhabditomorpha</taxon>
        <taxon>Rhabditoidea</taxon>
        <taxon>Rhabditidae</taxon>
        <taxon>Peloderinae</taxon>
        <taxon>Caenorhabditis</taxon>
    </lineage>
</organism>
<feature type="domain" description="Lethal giant larvae homologue 2" evidence="11">
    <location>
        <begin position="266"/>
        <end position="367"/>
    </location>
</feature>
<evidence type="ECO:0000256" key="6">
    <source>
        <dbReference type="ARBA" id="ARBA00022553"/>
    </source>
</evidence>
<feature type="compositionally biased region" description="Polar residues" evidence="10">
    <location>
        <begin position="558"/>
        <end position="567"/>
    </location>
</feature>
<dbReference type="Gene3D" id="2.130.10.10">
    <property type="entry name" value="YVTN repeat-like/Quinoprotein amine dehydrogenase"/>
    <property type="match status" value="2"/>
</dbReference>
<feature type="compositionally biased region" description="Basic and acidic residues" evidence="10">
    <location>
        <begin position="812"/>
        <end position="823"/>
    </location>
</feature>
<dbReference type="InterPro" id="IPR001680">
    <property type="entry name" value="WD40_rpt"/>
</dbReference>
<dbReference type="AlphaFoldDB" id="G0P968"/>
<evidence type="ECO:0000256" key="7">
    <source>
        <dbReference type="ARBA" id="ARBA00022574"/>
    </source>
</evidence>
<feature type="compositionally biased region" description="Basic and acidic residues" evidence="10">
    <location>
        <begin position="758"/>
        <end position="777"/>
    </location>
</feature>
<comment type="subcellular location">
    <subcellularLocation>
        <location evidence="2">Cytoplasm</location>
    </subcellularLocation>
    <subcellularLocation>
        <location evidence="1">Endomembrane system</location>
    </subcellularLocation>
</comment>
<comment type="similarity">
    <text evidence="3">Belongs to the WD repeat L(2)GL family.</text>
</comment>
<dbReference type="GO" id="GO:0045159">
    <property type="term" value="F:myosin II binding"/>
    <property type="evidence" value="ECO:0007669"/>
    <property type="project" value="TreeGrafter"/>
</dbReference>
<dbReference type="InterPro" id="IPR013905">
    <property type="entry name" value="Lgl_C_dom"/>
</dbReference>
<sequence>MDSERKFFRFASAIDGLRSLHNRTEINVEEKVQSEYCRFTRVVRHGLPEDPRCFAYDPVQRLIAIGTGRGHIRIIGDAGVDYLLKHESGEPVLHMQFLVNEGGLITSCGTDSIHLWNYRQKTAEIVHTVQLSKESVSCIHLPVAGKWLFIGTDKGNVYFLCLNSFLLSPYVINWNKAIDLSCRVHPGPVRQLAVSPAENTKLLIVYDKGIVVQWSLANKEVDRYPLDPPIKSVNWHFDGRQVLTGNVDGSISLYGNKKSSDPIQRTTPHGSGPCRPIQQVEWKHMSENESIIMFSGGMPTDDGLPMPALTILKGGKSATVLEMDWPIIQFIPLNQNIWNSIPQCPHSVAVLLKHDFMVLDLNQQGHPVIESPHAMNIHESPVTCISYYSDCPLDLIGALTLVGTKQRNKEFSTRSWPVTGGLGRECATGHQELIVTGHKDGSLKFWQETGEHLQILYKLKSSSHFERLEEMETSDKVSHSVKYIELCLESRQLLVAGISGQVTLFRFTKQELCGTIAVVNIPLLGNISSNAPSYDFDKSPVPNGQGKEIRRQRKVVSRESTNSLDTSDSGDERIVPFKVRGAPVKRPAGFVPELACFVPWHSHAKVDQITTICLSSSYGIIAIGTSSGLALVDTTQCALIYSWTTNELYGSDPTPAIQLSMQISDAASPIELDELDHDEMLVYNSETCNYSIRSHSENHPKPGRSSARNSLTPFSNGFLHPGEVPTRPKSANSSAKTGGMMGLFRRNTAELAATIRERYQGHRSDSATDRPDTEQRGDTPPPTPNEGNKVQKTSRSHSVKGSFIRRFAKATSSKEKKEMKIETIESPGIERSPSFHSHISEERDSQRESPSTTRQLNTSSPSTSSQSLERSISTQQQESVTSLAFIHSHSKKNDSKQSPCIWVGTSAGTSLALNLILPEDRFTSTIVVAPSGTVVRMKGQVLNQSFMDNTFCIITPATESYKEATKEPSANSPDRSLVNKVNTKASLAPQYSNSIDANDEISQILIVAAENEVKVVALPTFSQLYVQKFEEIPLVKATPTHIRGYPCLMCLSAAGQIIMLSLPSLRILNTSTIFPHSVEIDDPLCQKTAFSDHGLGVYMASQTEIEKFTMCSEIADQTNESLGELFVPCEMPEQPKNNSFLKGVSSIFGGTPRNDPNDIDAILSENMGVKNSSGVNPMRSVARTIPGPSVQMDRAQAGGVSAGQAAAMALQNLNERTEKLNATVDATENLKNNAMSLSSRTGKLVEKYEKKKWYNF</sequence>
<dbReference type="OrthoDB" id="19944at2759"/>
<dbReference type="GO" id="GO:0031201">
    <property type="term" value="C:SNARE complex"/>
    <property type="evidence" value="ECO:0007669"/>
    <property type="project" value="TreeGrafter"/>
</dbReference>
<feature type="compositionally biased region" description="Polar residues" evidence="10">
    <location>
        <begin position="706"/>
        <end position="715"/>
    </location>
</feature>
<protein>
    <submittedName>
        <fullName evidence="13">Uncharacterized protein</fullName>
    </submittedName>
</protein>
<keyword evidence="5" id="KW-0963">Cytoplasm</keyword>
<dbReference type="InterPro" id="IPR013577">
    <property type="entry name" value="LLGL2"/>
</dbReference>
<feature type="domain" description="Lethal giant larvae (Lgl)-like C-terminal" evidence="12">
    <location>
        <begin position="870"/>
        <end position="1139"/>
    </location>
</feature>
<evidence type="ECO:0000259" key="12">
    <source>
        <dbReference type="Pfam" id="PF08596"/>
    </source>
</evidence>
<dbReference type="Proteomes" id="UP000008068">
    <property type="component" value="Unassembled WGS sequence"/>
</dbReference>
<dbReference type="CDD" id="cd15873">
    <property type="entry name" value="R-SNARE_STXBP5_6"/>
    <property type="match status" value="1"/>
</dbReference>
<dbReference type="FunCoup" id="G0P968">
    <property type="interactions" value="2916"/>
</dbReference>
<accession>G0P968</accession>
<reference evidence="14" key="1">
    <citation type="submission" date="2011-07" db="EMBL/GenBank/DDBJ databases">
        <authorList>
            <consortium name="Caenorhabditis brenneri Sequencing and Analysis Consortium"/>
            <person name="Wilson R.K."/>
        </authorList>
    </citation>
    <scope>NUCLEOTIDE SEQUENCE [LARGE SCALE GENOMIC DNA]</scope>
    <source>
        <strain evidence="14">PB2801</strain>
    </source>
</reference>
<dbReference type="SMART" id="SM00320">
    <property type="entry name" value="WD40"/>
    <property type="match status" value="6"/>
</dbReference>
<proteinExistence type="inferred from homology"/>
<name>G0P968_CAEBE</name>
<dbReference type="eggNOG" id="KOG1983">
    <property type="taxonomic scope" value="Eukaryota"/>
</dbReference>
<evidence type="ECO:0000256" key="1">
    <source>
        <dbReference type="ARBA" id="ARBA00004308"/>
    </source>
</evidence>
<dbReference type="OMA" id="HIRFCVE"/>
<dbReference type="Pfam" id="PF00400">
    <property type="entry name" value="WD40"/>
    <property type="match status" value="1"/>
</dbReference>
<evidence type="ECO:0000256" key="10">
    <source>
        <dbReference type="SAM" id="MobiDB-lite"/>
    </source>
</evidence>
<evidence type="ECO:0000313" key="14">
    <source>
        <dbReference type="Proteomes" id="UP000008068"/>
    </source>
</evidence>
<dbReference type="GO" id="GO:0006887">
    <property type="term" value="P:exocytosis"/>
    <property type="evidence" value="ECO:0007669"/>
    <property type="project" value="UniProtKB-KW"/>
</dbReference>
<feature type="region of interest" description="Disordered" evidence="10">
    <location>
        <begin position="535"/>
        <end position="569"/>
    </location>
</feature>
<dbReference type="STRING" id="135651.G0P968"/>
<evidence type="ECO:0000256" key="8">
    <source>
        <dbReference type="ARBA" id="ARBA00022737"/>
    </source>
</evidence>
<evidence type="ECO:0000256" key="4">
    <source>
        <dbReference type="ARBA" id="ARBA00022483"/>
    </source>
</evidence>
<evidence type="ECO:0000256" key="9">
    <source>
        <dbReference type="ARBA" id="ARBA00023136"/>
    </source>
</evidence>
<feature type="compositionally biased region" description="Polar residues" evidence="10">
    <location>
        <begin position="848"/>
        <end position="858"/>
    </location>
</feature>
<keyword evidence="8" id="KW-0677">Repeat</keyword>
<dbReference type="FunFam" id="2.130.10.10:FF:000670">
    <property type="entry name" value="Tomosyn, isoform K"/>
    <property type="match status" value="1"/>
</dbReference>
<dbReference type="Pfam" id="PF08596">
    <property type="entry name" value="Lgl_C"/>
    <property type="match status" value="1"/>
</dbReference>
<dbReference type="GO" id="GO:0006893">
    <property type="term" value="P:Golgi to plasma membrane transport"/>
    <property type="evidence" value="ECO:0007669"/>
    <property type="project" value="TreeGrafter"/>
</dbReference>
<dbReference type="InterPro" id="IPR015943">
    <property type="entry name" value="WD40/YVTN_repeat-like_dom_sf"/>
</dbReference>
<feature type="compositionally biased region" description="Low complexity" evidence="10">
    <location>
        <begin position="859"/>
        <end position="871"/>
    </location>
</feature>
<gene>
    <name evidence="13" type="ORF">CAEBREN_07177</name>
</gene>